<accession>A0AAV7UJV9</accession>
<reference evidence="2" key="1">
    <citation type="journal article" date="2022" name="bioRxiv">
        <title>Sequencing and chromosome-scale assembly of the giantPleurodeles waltlgenome.</title>
        <authorList>
            <person name="Brown T."/>
            <person name="Elewa A."/>
            <person name="Iarovenko S."/>
            <person name="Subramanian E."/>
            <person name="Araus A.J."/>
            <person name="Petzold A."/>
            <person name="Susuki M."/>
            <person name="Suzuki K.-i.T."/>
            <person name="Hayashi T."/>
            <person name="Toyoda A."/>
            <person name="Oliveira C."/>
            <person name="Osipova E."/>
            <person name="Leigh N.D."/>
            <person name="Simon A."/>
            <person name="Yun M.H."/>
        </authorList>
    </citation>
    <scope>NUCLEOTIDE SEQUENCE</scope>
    <source>
        <strain evidence="2">20211129_DDA</strain>
        <tissue evidence="2">Liver</tissue>
    </source>
</reference>
<protein>
    <submittedName>
        <fullName evidence="2">Uncharacterized protein</fullName>
    </submittedName>
</protein>
<dbReference type="Proteomes" id="UP001066276">
    <property type="component" value="Chromosome 3_1"/>
</dbReference>
<proteinExistence type="predicted"/>
<name>A0AAV7UJV9_PLEWA</name>
<feature type="region of interest" description="Disordered" evidence="1">
    <location>
        <begin position="1"/>
        <end position="105"/>
    </location>
</feature>
<evidence type="ECO:0000313" key="3">
    <source>
        <dbReference type="Proteomes" id="UP001066276"/>
    </source>
</evidence>
<gene>
    <name evidence="2" type="ORF">NDU88_006068</name>
</gene>
<feature type="compositionally biased region" description="Acidic residues" evidence="1">
    <location>
        <begin position="35"/>
        <end position="53"/>
    </location>
</feature>
<comment type="caution">
    <text evidence="2">The sequence shown here is derived from an EMBL/GenBank/DDBJ whole genome shotgun (WGS) entry which is preliminary data.</text>
</comment>
<sequence length="105" mass="12420">MKSEYFRGHEVRKGGEDMDRNEEKGEDAKRNENKEAEEEAENKEDREQEEDVERSDNGEELREKGRTEGDVAPEAETDREQRREEPTSRRPCDVPGEMWLHKVRS</sequence>
<dbReference type="EMBL" id="JANPWB010000005">
    <property type="protein sequence ID" value="KAJ1189320.1"/>
    <property type="molecule type" value="Genomic_DNA"/>
</dbReference>
<organism evidence="2 3">
    <name type="scientific">Pleurodeles waltl</name>
    <name type="common">Iberian ribbed newt</name>
    <dbReference type="NCBI Taxonomy" id="8319"/>
    <lineage>
        <taxon>Eukaryota</taxon>
        <taxon>Metazoa</taxon>
        <taxon>Chordata</taxon>
        <taxon>Craniata</taxon>
        <taxon>Vertebrata</taxon>
        <taxon>Euteleostomi</taxon>
        <taxon>Amphibia</taxon>
        <taxon>Batrachia</taxon>
        <taxon>Caudata</taxon>
        <taxon>Salamandroidea</taxon>
        <taxon>Salamandridae</taxon>
        <taxon>Pleurodelinae</taxon>
        <taxon>Pleurodeles</taxon>
    </lineage>
</organism>
<dbReference type="AlphaFoldDB" id="A0AAV7UJV9"/>
<feature type="compositionally biased region" description="Basic and acidic residues" evidence="1">
    <location>
        <begin position="54"/>
        <end position="69"/>
    </location>
</feature>
<evidence type="ECO:0000256" key="1">
    <source>
        <dbReference type="SAM" id="MobiDB-lite"/>
    </source>
</evidence>
<feature type="compositionally biased region" description="Basic and acidic residues" evidence="1">
    <location>
        <begin position="76"/>
        <end position="92"/>
    </location>
</feature>
<evidence type="ECO:0000313" key="2">
    <source>
        <dbReference type="EMBL" id="KAJ1189320.1"/>
    </source>
</evidence>
<feature type="compositionally biased region" description="Basic and acidic residues" evidence="1">
    <location>
        <begin position="1"/>
        <end position="34"/>
    </location>
</feature>
<keyword evidence="3" id="KW-1185">Reference proteome</keyword>